<accession>A0A177N8T0</accession>
<proteinExistence type="predicted"/>
<keyword evidence="3" id="KW-1185">Reference proteome</keyword>
<keyword evidence="1" id="KW-0812">Transmembrane</keyword>
<protein>
    <submittedName>
        <fullName evidence="2">Uncharacterized protein</fullName>
    </submittedName>
</protein>
<gene>
    <name evidence="2" type="ORF">A1359_10970</name>
</gene>
<comment type="caution">
    <text evidence="2">The sequence shown here is derived from an EMBL/GenBank/DDBJ whole genome shotgun (WGS) entry which is preliminary data.</text>
</comment>
<keyword evidence="1" id="KW-0472">Membrane</keyword>
<dbReference type="STRING" id="980561.A1359_10970"/>
<feature type="transmembrane region" description="Helical" evidence="1">
    <location>
        <begin position="83"/>
        <end position="105"/>
    </location>
</feature>
<evidence type="ECO:0000256" key="1">
    <source>
        <dbReference type="SAM" id="Phobius"/>
    </source>
</evidence>
<dbReference type="EMBL" id="LUUI01000111">
    <property type="protein sequence ID" value="OAI14337.1"/>
    <property type="molecule type" value="Genomic_DNA"/>
</dbReference>
<organism evidence="2 3">
    <name type="scientific">Methylomonas lenta</name>
    <dbReference type="NCBI Taxonomy" id="980561"/>
    <lineage>
        <taxon>Bacteria</taxon>
        <taxon>Pseudomonadati</taxon>
        <taxon>Pseudomonadota</taxon>
        <taxon>Gammaproteobacteria</taxon>
        <taxon>Methylococcales</taxon>
        <taxon>Methylococcaceae</taxon>
        <taxon>Methylomonas</taxon>
    </lineage>
</organism>
<sequence length="162" mass="19022">MKRMLPKPSAKLFLPNPANISAKRAKKLFLLSLFATWIIMPELLWHKLSFVFHHIGILLHLLYETISFLLEESLMHGLGMQKYYAQMLVFYLFLTLACLVLYWLWKRLPRLLQSIKIRLILFGSHIKYQAIETWQSLTAWQKIKLLLFQFAGMAGGLMLLIS</sequence>
<reference evidence="2 3" key="1">
    <citation type="submission" date="2016-03" db="EMBL/GenBank/DDBJ databases">
        <authorList>
            <person name="Ploux O."/>
        </authorList>
    </citation>
    <scope>NUCLEOTIDE SEQUENCE [LARGE SCALE GENOMIC DNA]</scope>
    <source>
        <strain evidence="2 3">R-45370</strain>
    </source>
</reference>
<evidence type="ECO:0000313" key="2">
    <source>
        <dbReference type="EMBL" id="OAI14337.1"/>
    </source>
</evidence>
<dbReference type="RefSeq" id="WP_066983270.1">
    <property type="nucleotide sequence ID" value="NZ_LUUI01000111.1"/>
</dbReference>
<feature type="transmembrane region" description="Helical" evidence="1">
    <location>
        <begin position="143"/>
        <end position="161"/>
    </location>
</feature>
<dbReference type="OrthoDB" id="5570278at2"/>
<name>A0A177N8T0_9GAMM</name>
<keyword evidence="1" id="KW-1133">Transmembrane helix</keyword>
<feature type="transmembrane region" description="Helical" evidence="1">
    <location>
        <begin position="28"/>
        <end position="45"/>
    </location>
</feature>
<dbReference type="AlphaFoldDB" id="A0A177N8T0"/>
<dbReference type="Proteomes" id="UP000078476">
    <property type="component" value="Unassembled WGS sequence"/>
</dbReference>
<evidence type="ECO:0000313" key="3">
    <source>
        <dbReference type="Proteomes" id="UP000078476"/>
    </source>
</evidence>